<gene>
    <name evidence="1" type="ORF">NPIL_311901</name>
</gene>
<evidence type="ECO:0000313" key="2">
    <source>
        <dbReference type="Proteomes" id="UP000887013"/>
    </source>
</evidence>
<evidence type="ECO:0000313" key="1">
    <source>
        <dbReference type="EMBL" id="GFT27294.1"/>
    </source>
</evidence>
<comment type="caution">
    <text evidence="1">The sequence shown here is derived from an EMBL/GenBank/DDBJ whole genome shotgun (WGS) entry which is preliminary data.</text>
</comment>
<accession>A0A8X6TMQ1</accession>
<proteinExistence type="predicted"/>
<sequence>MLLILQDFPSNKQHYNNIPHFPRTPNIENSLYRKTSLGIHFYSITHWHFSAVKLVAVQKNVMPSRNGKHFKMYNLMKVSIHRKGCADLWRPFLPKHTSHESLWKVRIRSDYWMLWKRGLFPSFGIDPS</sequence>
<protein>
    <submittedName>
        <fullName evidence="1">Uncharacterized protein</fullName>
    </submittedName>
</protein>
<reference evidence="1" key="1">
    <citation type="submission" date="2020-08" db="EMBL/GenBank/DDBJ databases">
        <title>Multicomponent nature underlies the extraordinary mechanical properties of spider dragline silk.</title>
        <authorList>
            <person name="Kono N."/>
            <person name="Nakamura H."/>
            <person name="Mori M."/>
            <person name="Yoshida Y."/>
            <person name="Ohtoshi R."/>
            <person name="Malay A.D."/>
            <person name="Moran D.A.P."/>
            <person name="Tomita M."/>
            <person name="Numata K."/>
            <person name="Arakawa K."/>
        </authorList>
    </citation>
    <scope>NUCLEOTIDE SEQUENCE</scope>
</reference>
<dbReference type="EMBL" id="BMAW01060662">
    <property type="protein sequence ID" value="GFT27294.1"/>
    <property type="molecule type" value="Genomic_DNA"/>
</dbReference>
<name>A0A8X6TMQ1_NEPPI</name>
<dbReference type="AlphaFoldDB" id="A0A8X6TMQ1"/>
<dbReference type="Proteomes" id="UP000887013">
    <property type="component" value="Unassembled WGS sequence"/>
</dbReference>
<organism evidence="1 2">
    <name type="scientific">Nephila pilipes</name>
    <name type="common">Giant wood spider</name>
    <name type="synonym">Nephila maculata</name>
    <dbReference type="NCBI Taxonomy" id="299642"/>
    <lineage>
        <taxon>Eukaryota</taxon>
        <taxon>Metazoa</taxon>
        <taxon>Ecdysozoa</taxon>
        <taxon>Arthropoda</taxon>
        <taxon>Chelicerata</taxon>
        <taxon>Arachnida</taxon>
        <taxon>Araneae</taxon>
        <taxon>Araneomorphae</taxon>
        <taxon>Entelegynae</taxon>
        <taxon>Araneoidea</taxon>
        <taxon>Nephilidae</taxon>
        <taxon>Nephila</taxon>
    </lineage>
</organism>
<keyword evidence="2" id="KW-1185">Reference proteome</keyword>